<accession>A0ABU9B9W6</accession>
<protein>
    <submittedName>
        <fullName evidence="2">BON domain-containing protein</fullName>
    </submittedName>
</protein>
<dbReference type="PROSITE" id="PS50914">
    <property type="entry name" value="BON"/>
    <property type="match status" value="1"/>
</dbReference>
<name>A0ABU9B9W6_9BURK</name>
<gene>
    <name evidence="2" type="ORF">AACH11_12060</name>
</gene>
<sequence length="112" mass="11864">MRPTALSHAVSRPLIAAVMAVSALVVLPGCAVSRGQSSVGQYVDDATISTQIKSRFVADKKVDAVAIKVETLNGEVMLTGFAKNGEERLEAERIARGVNGVKTVRNDIVVRS</sequence>
<dbReference type="PANTHER" id="PTHR34606">
    <property type="entry name" value="BON DOMAIN-CONTAINING PROTEIN"/>
    <property type="match status" value="1"/>
</dbReference>
<dbReference type="Proteomes" id="UP001368500">
    <property type="component" value="Unassembled WGS sequence"/>
</dbReference>
<dbReference type="EMBL" id="JBBUTF010000009">
    <property type="protein sequence ID" value="MEK8026696.1"/>
    <property type="molecule type" value="Genomic_DNA"/>
</dbReference>
<keyword evidence="3" id="KW-1185">Reference proteome</keyword>
<evidence type="ECO:0000313" key="2">
    <source>
        <dbReference type="EMBL" id="MEK8026696.1"/>
    </source>
</evidence>
<dbReference type="Pfam" id="PF04972">
    <property type="entry name" value="BON"/>
    <property type="match status" value="1"/>
</dbReference>
<dbReference type="InterPro" id="IPR007055">
    <property type="entry name" value="BON_dom"/>
</dbReference>
<dbReference type="InterPro" id="IPR051686">
    <property type="entry name" value="Lipoprotein_DolP"/>
</dbReference>
<dbReference type="PANTHER" id="PTHR34606:SF16">
    <property type="entry name" value="BON DOMAIN-CONTAINING PROTEIN"/>
    <property type="match status" value="1"/>
</dbReference>
<evidence type="ECO:0000259" key="1">
    <source>
        <dbReference type="PROSITE" id="PS50914"/>
    </source>
</evidence>
<comment type="caution">
    <text evidence="2">The sequence shown here is derived from an EMBL/GenBank/DDBJ whole genome shotgun (WGS) entry which is preliminary data.</text>
</comment>
<feature type="domain" description="BON" evidence="1">
    <location>
        <begin position="44"/>
        <end position="112"/>
    </location>
</feature>
<reference evidence="2 3" key="1">
    <citation type="submission" date="2024-04" db="EMBL/GenBank/DDBJ databases">
        <title>Novel species of the genus Ideonella isolated from streams.</title>
        <authorList>
            <person name="Lu H."/>
        </authorList>
    </citation>
    <scope>NUCLEOTIDE SEQUENCE [LARGE SCALE GENOMIC DNA]</scope>
    <source>
        <strain evidence="2 3">BYS139W</strain>
    </source>
</reference>
<evidence type="ECO:0000313" key="3">
    <source>
        <dbReference type="Proteomes" id="UP001368500"/>
    </source>
</evidence>
<dbReference type="RefSeq" id="WP_341374478.1">
    <property type="nucleotide sequence ID" value="NZ_JBBUTF010000009.1"/>
</dbReference>
<proteinExistence type="predicted"/>
<dbReference type="Gene3D" id="3.30.1340.30">
    <property type="match status" value="1"/>
</dbReference>
<dbReference type="SMART" id="SM00749">
    <property type="entry name" value="BON"/>
    <property type="match status" value="1"/>
</dbReference>
<dbReference type="InterPro" id="IPR014004">
    <property type="entry name" value="Transpt-assoc_nodulatn_dom_bac"/>
</dbReference>
<organism evidence="2 3">
    <name type="scientific">Pseudaquabacterium rugosum</name>
    <dbReference type="NCBI Taxonomy" id="2984194"/>
    <lineage>
        <taxon>Bacteria</taxon>
        <taxon>Pseudomonadati</taxon>
        <taxon>Pseudomonadota</taxon>
        <taxon>Betaproteobacteria</taxon>
        <taxon>Burkholderiales</taxon>
        <taxon>Sphaerotilaceae</taxon>
        <taxon>Pseudaquabacterium</taxon>
    </lineage>
</organism>